<proteinExistence type="predicted"/>
<gene>
    <name evidence="3" type="ORF">LR394_29635</name>
</gene>
<feature type="transmembrane region" description="Helical" evidence="2">
    <location>
        <begin position="151"/>
        <end position="176"/>
    </location>
</feature>
<dbReference type="Proteomes" id="UP001138997">
    <property type="component" value="Unassembled WGS sequence"/>
</dbReference>
<keyword evidence="2" id="KW-0472">Membrane</keyword>
<keyword evidence="2" id="KW-0812">Transmembrane</keyword>
<comment type="caution">
    <text evidence="3">The sequence shown here is derived from an EMBL/GenBank/DDBJ whole genome shotgun (WGS) entry which is preliminary data.</text>
</comment>
<reference evidence="3" key="1">
    <citation type="submission" date="2021-11" db="EMBL/GenBank/DDBJ databases">
        <title>Streptomyces corallinus and Kineosporia corallina sp. nov., two new coral-derived marine actinobacteria.</title>
        <authorList>
            <person name="Buangrab K."/>
            <person name="Sutthacheep M."/>
            <person name="Yeemin T."/>
            <person name="Harunari E."/>
            <person name="Igarashi Y."/>
            <person name="Sripreechasak P."/>
            <person name="Kanchanasin P."/>
            <person name="Tanasupawat S."/>
            <person name="Phongsopitanun W."/>
        </authorList>
    </citation>
    <scope>NUCLEOTIDE SEQUENCE</scope>
    <source>
        <strain evidence="3">JCM 31032</strain>
    </source>
</reference>
<dbReference type="RefSeq" id="WP_231447881.1">
    <property type="nucleotide sequence ID" value="NZ_JAJOMB010000020.1"/>
</dbReference>
<dbReference type="AlphaFoldDB" id="A0A9X1NJ66"/>
<sequence>MTSHGSMPPNSALPKASPADQAPNSAIPRQRGGRPVVRCEVCERRFPAGDDSGSVLPLHVGVDGETCPGAQTVQFTPYQPPCPVCSIPVQMFYGAQDGQYFPEHNRPRTEDDPAVELCSGSVAEDLPRQRSAAPAGMAAGRRRIPHWAQDLVSTLITWAFLIGALLVVVSLIWLVVTMTQDSALNALPVVTWRA</sequence>
<feature type="region of interest" description="Disordered" evidence="1">
    <location>
        <begin position="1"/>
        <end position="34"/>
    </location>
</feature>
<evidence type="ECO:0000313" key="4">
    <source>
        <dbReference type="Proteomes" id="UP001138997"/>
    </source>
</evidence>
<keyword evidence="4" id="KW-1185">Reference proteome</keyword>
<evidence type="ECO:0000256" key="2">
    <source>
        <dbReference type="SAM" id="Phobius"/>
    </source>
</evidence>
<protein>
    <submittedName>
        <fullName evidence="3">Uncharacterized protein</fullName>
    </submittedName>
</protein>
<organism evidence="3 4">
    <name type="scientific">Kineosporia babensis</name>
    <dbReference type="NCBI Taxonomy" id="499548"/>
    <lineage>
        <taxon>Bacteria</taxon>
        <taxon>Bacillati</taxon>
        <taxon>Actinomycetota</taxon>
        <taxon>Actinomycetes</taxon>
        <taxon>Kineosporiales</taxon>
        <taxon>Kineosporiaceae</taxon>
        <taxon>Kineosporia</taxon>
    </lineage>
</organism>
<evidence type="ECO:0000313" key="3">
    <source>
        <dbReference type="EMBL" id="MCD5315075.1"/>
    </source>
</evidence>
<accession>A0A9X1NJ66</accession>
<name>A0A9X1NJ66_9ACTN</name>
<keyword evidence="2" id="KW-1133">Transmembrane helix</keyword>
<evidence type="ECO:0000256" key="1">
    <source>
        <dbReference type="SAM" id="MobiDB-lite"/>
    </source>
</evidence>
<dbReference type="EMBL" id="JAJOMB010000020">
    <property type="protein sequence ID" value="MCD5315075.1"/>
    <property type="molecule type" value="Genomic_DNA"/>
</dbReference>